<dbReference type="InterPro" id="IPR013656">
    <property type="entry name" value="PAS_4"/>
</dbReference>
<gene>
    <name evidence="3" type="ORF">F8E02_08985</name>
</gene>
<dbReference type="Pfam" id="PF08447">
    <property type="entry name" value="PAS_3"/>
    <property type="match status" value="1"/>
</dbReference>
<dbReference type="Proteomes" id="UP001281203">
    <property type="component" value="Unassembled WGS sequence"/>
</dbReference>
<dbReference type="Pfam" id="PF08448">
    <property type="entry name" value="PAS_4"/>
    <property type="match status" value="2"/>
</dbReference>
<dbReference type="PROSITE" id="PS50113">
    <property type="entry name" value="PAC"/>
    <property type="match status" value="2"/>
</dbReference>
<dbReference type="NCBIfam" id="TIGR00229">
    <property type="entry name" value="sensory_box"/>
    <property type="match status" value="2"/>
</dbReference>
<dbReference type="InterPro" id="IPR052155">
    <property type="entry name" value="Biofilm_reg_signaling"/>
</dbReference>
<dbReference type="InterPro" id="IPR000014">
    <property type="entry name" value="PAS"/>
</dbReference>
<organism evidence="3 4">
    <name type="scientific">Methanoculleus caldifontis</name>
    <dbReference type="NCBI Taxonomy" id="2651577"/>
    <lineage>
        <taxon>Archaea</taxon>
        <taxon>Methanobacteriati</taxon>
        <taxon>Methanobacteriota</taxon>
        <taxon>Stenosarchaea group</taxon>
        <taxon>Methanomicrobia</taxon>
        <taxon>Methanomicrobiales</taxon>
        <taxon>Methanomicrobiaceae</taxon>
        <taxon>Methanoculleus</taxon>
    </lineage>
</organism>
<comment type="caution">
    <text evidence="3">The sequence shown here is derived from an EMBL/GenBank/DDBJ whole genome shotgun (WGS) entry which is preliminary data.</text>
</comment>
<dbReference type="PANTHER" id="PTHR44757:SF2">
    <property type="entry name" value="BIOFILM ARCHITECTURE MAINTENANCE PROTEIN MBAA"/>
    <property type="match status" value="1"/>
</dbReference>
<dbReference type="InterPro" id="IPR013655">
    <property type="entry name" value="PAS_fold_3"/>
</dbReference>
<dbReference type="InterPro" id="IPR000700">
    <property type="entry name" value="PAS-assoc_C"/>
</dbReference>
<proteinExistence type="predicted"/>
<feature type="domain" description="PAC" evidence="2">
    <location>
        <begin position="457"/>
        <end position="508"/>
    </location>
</feature>
<dbReference type="SMART" id="SM00086">
    <property type="entry name" value="PAC"/>
    <property type="match status" value="2"/>
</dbReference>
<evidence type="ECO:0000259" key="2">
    <source>
        <dbReference type="PROSITE" id="PS50113"/>
    </source>
</evidence>
<dbReference type="InterPro" id="IPR003661">
    <property type="entry name" value="HisK_dim/P_dom"/>
</dbReference>
<name>A0ABU3X240_9EURY</name>
<dbReference type="SMART" id="SM00388">
    <property type="entry name" value="HisKA"/>
    <property type="match status" value="1"/>
</dbReference>
<feature type="domain" description="PAS" evidence="1">
    <location>
        <begin position="384"/>
        <end position="454"/>
    </location>
</feature>
<evidence type="ECO:0000259" key="1">
    <source>
        <dbReference type="PROSITE" id="PS50112"/>
    </source>
</evidence>
<reference evidence="3 4" key="1">
    <citation type="submission" date="2019-10" db="EMBL/GenBank/DDBJ databases">
        <title>Isolation and characterization of Methanoculleus sp. Wushi-C6 from a hot spring well.</title>
        <authorList>
            <person name="Chen S.-C."/>
            <person name="Lan Z.-H."/>
            <person name="You Y.-T."/>
            <person name="Lai M.-C."/>
        </authorList>
    </citation>
    <scope>NUCLEOTIDE SEQUENCE [LARGE SCALE GENOMIC DNA]</scope>
    <source>
        <strain evidence="3 4">Wushi-C6</strain>
    </source>
</reference>
<dbReference type="PANTHER" id="PTHR44757">
    <property type="entry name" value="DIGUANYLATE CYCLASE DGCP"/>
    <property type="match status" value="1"/>
</dbReference>
<dbReference type="InterPro" id="IPR035965">
    <property type="entry name" value="PAS-like_dom_sf"/>
</dbReference>
<dbReference type="CDD" id="cd00130">
    <property type="entry name" value="PAS"/>
    <property type="match status" value="2"/>
</dbReference>
<dbReference type="EMBL" id="WBKO01000002">
    <property type="protein sequence ID" value="MDV2482128.1"/>
    <property type="molecule type" value="Genomic_DNA"/>
</dbReference>
<protein>
    <submittedName>
        <fullName evidence="3">PAS domain S-box protein</fullName>
    </submittedName>
</protein>
<accession>A0ABU3X240</accession>
<dbReference type="RefSeq" id="WP_317065191.1">
    <property type="nucleotide sequence ID" value="NZ_WBKO01000002.1"/>
</dbReference>
<evidence type="ECO:0000313" key="3">
    <source>
        <dbReference type="EMBL" id="MDV2482128.1"/>
    </source>
</evidence>
<sequence length="583" mass="65911">MTEPYRDRVSCYPAVLDAFDEGFLVVSGDRKVLRYNPALARALAIRQEEAVGMDLHSLFCRYLFPLIEDEAAGELLLQALDNGADLPLVLCRIRTSEGVRRRLSISAAPMGNASGERLIRVRDVTGDCYAHNFMTALDRSPVVVFAQDEELRYIWSYNQQLGSTDASVIGMQDEDLFLPDEAARLTALKRRVLETGEILRAETTLTVGGESHVRDLTLKPLLDEGGGVAGVIGTAFDVTERHRAEEALQVKTDELKKRVDELRCLYAVTHLIEVPGITPDGFLQAVVDILPSGWRYPEETAVRIRVEDREYRRGDPGAVLSKQESPIIASGVPVGEVEVGYVRERPDAAEGPFLREERMLLDAVARRIGRVIERMQVETALQESEEKFRGIAQRSFDLIVTSYLDGGLNYISPAMERILGYSPEEMRGTGWEDYILPQSLPVWERGRRRVLRGEQVEGLQVAVRRKDGETVTLELNESPIFEKRAVVGFQAVGRDISERILYERLREQALDMTERNIAQFAVLADHVRHPLQVILGTADLLDDEVAAEKLREQVRRIDTQISHLDQEWVESRTIREFLKRYEL</sequence>
<dbReference type="PROSITE" id="PS50112">
    <property type="entry name" value="PAS"/>
    <property type="match status" value="1"/>
</dbReference>
<dbReference type="InterPro" id="IPR001610">
    <property type="entry name" value="PAC"/>
</dbReference>
<dbReference type="Gene3D" id="3.30.450.20">
    <property type="entry name" value="PAS domain"/>
    <property type="match status" value="3"/>
</dbReference>
<keyword evidence="4" id="KW-1185">Reference proteome</keyword>
<dbReference type="SUPFAM" id="SSF55785">
    <property type="entry name" value="PYP-like sensor domain (PAS domain)"/>
    <property type="match status" value="3"/>
</dbReference>
<evidence type="ECO:0000313" key="4">
    <source>
        <dbReference type="Proteomes" id="UP001281203"/>
    </source>
</evidence>
<feature type="domain" description="PAC" evidence="2">
    <location>
        <begin position="194"/>
        <end position="250"/>
    </location>
</feature>
<dbReference type="SMART" id="SM00091">
    <property type="entry name" value="PAS"/>
    <property type="match status" value="3"/>
</dbReference>